<dbReference type="InterPro" id="IPR006439">
    <property type="entry name" value="HAD-SF_hydro_IA"/>
</dbReference>
<dbReference type="CDD" id="cd01427">
    <property type="entry name" value="HAD_like"/>
    <property type="match status" value="1"/>
</dbReference>
<dbReference type="NCBIfam" id="NF011564">
    <property type="entry name" value="PRK14988.1"/>
    <property type="match status" value="1"/>
</dbReference>
<dbReference type="EMBL" id="RAQO01000012">
    <property type="protein sequence ID" value="RKF13188.1"/>
    <property type="molecule type" value="Genomic_DNA"/>
</dbReference>
<dbReference type="SUPFAM" id="SSF56784">
    <property type="entry name" value="HAD-like"/>
    <property type="match status" value="1"/>
</dbReference>
<dbReference type="GO" id="GO:0005829">
    <property type="term" value="C:cytosol"/>
    <property type="evidence" value="ECO:0007669"/>
    <property type="project" value="TreeGrafter"/>
</dbReference>
<dbReference type="Gene3D" id="3.40.50.1000">
    <property type="entry name" value="HAD superfamily/HAD-like"/>
    <property type="match status" value="1"/>
</dbReference>
<dbReference type="GO" id="GO:0006281">
    <property type="term" value="P:DNA repair"/>
    <property type="evidence" value="ECO:0007669"/>
    <property type="project" value="TreeGrafter"/>
</dbReference>
<dbReference type="Proteomes" id="UP000286482">
    <property type="component" value="Unassembled WGS sequence"/>
</dbReference>
<dbReference type="Pfam" id="PF00702">
    <property type="entry name" value="Hydrolase"/>
    <property type="match status" value="1"/>
</dbReference>
<sequence length="223" mass="25613">MFDWQQIDTVLLDMDGTLLDLHYDNYFWLQHLPACYAKAHAISHAQAEAVLYQHYQAVAGSLDWYCLDHWSQVTQLDVRALKSSPELSARIAWRADSKDFLSKLSQLGIQRVLLTNCHPDGLELKIQQTAIDTHLDRMFSTHQFGYPKEAAELWSALQKSYPFDPSRCLFVDDNEHLLDAASNFGIAYTLGIKTPDSQNQSKVFERHRAVDLYNELFDPVSPH</sequence>
<dbReference type="PANTHER" id="PTHR43434:SF3">
    <property type="entry name" value="GMP_IMP NUCLEOTIDASE YRFG"/>
    <property type="match status" value="1"/>
</dbReference>
<evidence type="ECO:0000313" key="1">
    <source>
        <dbReference type="EMBL" id="RKF13188.1"/>
    </source>
</evidence>
<name>A0A420E625_9ALTE</name>
<protein>
    <submittedName>
        <fullName evidence="1">GMP/IMP nucleotidase</fullName>
    </submittedName>
</protein>
<dbReference type="GO" id="GO:0008967">
    <property type="term" value="F:phosphoglycolate phosphatase activity"/>
    <property type="evidence" value="ECO:0007669"/>
    <property type="project" value="TreeGrafter"/>
</dbReference>
<organism evidence="1 2">
    <name type="scientific">Alginatibacterium sediminis</name>
    <dbReference type="NCBI Taxonomy" id="2164068"/>
    <lineage>
        <taxon>Bacteria</taxon>
        <taxon>Pseudomonadati</taxon>
        <taxon>Pseudomonadota</taxon>
        <taxon>Gammaproteobacteria</taxon>
        <taxon>Alteromonadales</taxon>
        <taxon>Alteromonadaceae</taxon>
        <taxon>Alginatibacterium</taxon>
    </lineage>
</organism>
<dbReference type="SFLD" id="SFLDG01129">
    <property type="entry name" value="C1.5:_HAD__Beta-PGM__Phosphata"/>
    <property type="match status" value="1"/>
</dbReference>
<comment type="caution">
    <text evidence="1">The sequence shown here is derived from an EMBL/GenBank/DDBJ whole genome shotgun (WGS) entry which is preliminary data.</text>
</comment>
<dbReference type="RefSeq" id="WP_120356601.1">
    <property type="nucleotide sequence ID" value="NZ_RAQO01000012.1"/>
</dbReference>
<dbReference type="OrthoDB" id="9773910at2"/>
<evidence type="ECO:0000313" key="2">
    <source>
        <dbReference type="Proteomes" id="UP000286482"/>
    </source>
</evidence>
<gene>
    <name evidence="1" type="ORF">DBZ36_19195</name>
</gene>
<dbReference type="InterPro" id="IPR050155">
    <property type="entry name" value="HAD-like_hydrolase_sf"/>
</dbReference>
<dbReference type="SFLD" id="SFLDS00003">
    <property type="entry name" value="Haloacid_Dehalogenase"/>
    <property type="match status" value="1"/>
</dbReference>
<keyword evidence="2" id="KW-1185">Reference proteome</keyword>
<reference evidence="1 2" key="1">
    <citation type="submission" date="2018-09" db="EMBL/GenBank/DDBJ databases">
        <authorList>
            <person name="Wang Z."/>
        </authorList>
    </citation>
    <scope>NUCLEOTIDE SEQUENCE [LARGE SCALE GENOMIC DNA]</scope>
    <source>
        <strain evidence="1 2">ALS 81</strain>
    </source>
</reference>
<dbReference type="AlphaFoldDB" id="A0A420E625"/>
<accession>A0A420E625</accession>
<dbReference type="NCBIfam" id="TIGR01509">
    <property type="entry name" value="HAD-SF-IA-v3"/>
    <property type="match status" value="1"/>
</dbReference>
<dbReference type="InterPro" id="IPR036412">
    <property type="entry name" value="HAD-like_sf"/>
</dbReference>
<dbReference type="PANTHER" id="PTHR43434">
    <property type="entry name" value="PHOSPHOGLYCOLATE PHOSPHATASE"/>
    <property type="match status" value="1"/>
</dbReference>
<dbReference type="InterPro" id="IPR023214">
    <property type="entry name" value="HAD_sf"/>
</dbReference>
<proteinExistence type="predicted"/>